<dbReference type="GO" id="GO:0015079">
    <property type="term" value="F:potassium ion transmembrane transporter activity"/>
    <property type="evidence" value="ECO:0007669"/>
    <property type="project" value="InterPro"/>
</dbReference>
<reference evidence="5" key="2">
    <citation type="submission" date="2023-05" db="EMBL/GenBank/DDBJ databases">
        <authorList>
            <person name="Schelkunov M.I."/>
        </authorList>
    </citation>
    <scope>NUCLEOTIDE SEQUENCE</scope>
    <source>
        <strain evidence="5">Hsosn_3</strain>
        <tissue evidence="5">Leaf</tissue>
    </source>
</reference>
<reference evidence="5" key="1">
    <citation type="submission" date="2023-02" db="EMBL/GenBank/DDBJ databases">
        <title>Genome of toxic invasive species Heracleum sosnowskyi carries increased number of genes despite the absence of recent whole-genome duplications.</title>
        <authorList>
            <person name="Schelkunov M."/>
            <person name="Shtratnikova V."/>
            <person name="Makarenko M."/>
            <person name="Klepikova A."/>
            <person name="Omelchenko D."/>
            <person name="Novikova G."/>
            <person name="Obukhova E."/>
            <person name="Bogdanov V."/>
            <person name="Penin A."/>
            <person name="Logacheva M."/>
        </authorList>
    </citation>
    <scope>NUCLEOTIDE SEQUENCE</scope>
    <source>
        <strain evidence="5">Hsosn_3</strain>
        <tissue evidence="5">Leaf</tissue>
    </source>
</reference>
<organism evidence="5 6">
    <name type="scientific">Heracleum sosnowskyi</name>
    <dbReference type="NCBI Taxonomy" id="360622"/>
    <lineage>
        <taxon>Eukaryota</taxon>
        <taxon>Viridiplantae</taxon>
        <taxon>Streptophyta</taxon>
        <taxon>Embryophyta</taxon>
        <taxon>Tracheophyta</taxon>
        <taxon>Spermatophyta</taxon>
        <taxon>Magnoliopsida</taxon>
        <taxon>eudicotyledons</taxon>
        <taxon>Gunneridae</taxon>
        <taxon>Pentapetalae</taxon>
        <taxon>asterids</taxon>
        <taxon>campanulids</taxon>
        <taxon>Apiales</taxon>
        <taxon>Apiaceae</taxon>
        <taxon>Apioideae</taxon>
        <taxon>apioid superclade</taxon>
        <taxon>Tordylieae</taxon>
        <taxon>Tordyliinae</taxon>
        <taxon>Heracleum</taxon>
    </lineage>
</organism>
<dbReference type="PANTHER" id="PTHR30540:SF83">
    <property type="entry name" value="K+ POTASSIUM TRANSPORTER"/>
    <property type="match status" value="1"/>
</dbReference>
<keyword evidence="6" id="KW-1185">Reference proteome</keyword>
<dbReference type="EMBL" id="JAUIZM010000007">
    <property type="protein sequence ID" value="KAK1372926.1"/>
    <property type="molecule type" value="Genomic_DNA"/>
</dbReference>
<name>A0AAD8HU51_9APIA</name>
<keyword evidence="3" id="KW-1133">Transmembrane helix</keyword>
<dbReference type="GO" id="GO:0005886">
    <property type="term" value="C:plasma membrane"/>
    <property type="evidence" value="ECO:0007669"/>
    <property type="project" value="UniProtKB-SubCell"/>
</dbReference>
<accession>A0AAD8HU51</accession>
<dbReference type="Pfam" id="PF02705">
    <property type="entry name" value="K_trans"/>
    <property type="match status" value="1"/>
</dbReference>
<comment type="subcellular location">
    <subcellularLocation>
        <location evidence="1">Cell membrane</location>
        <topology evidence="1">Multi-pass membrane protein</topology>
    </subcellularLocation>
</comment>
<keyword evidence="3" id="KW-0812">Transmembrane</keyword>
<evidence type="ECO:0000313" key="5">
    <source>
        <dbReference type="EMBL" id="KAK1372926.1"/>
    </source>
</evidence>
<comment type="caution">
    <text evidence="5">The sequence shown here is derived from an EMBL/GenBank/DDBJ whole genome shotgun (WGS) entry which is preliminary data.</text>
</comment>
<evidence type="ECO:0000256" key="2">
    <source>
        <dbReference type="ARBA" id="ARBA00008440"/>
    </source>
</evidence>
<sequence>MYSVLTHTHFTFGNALIPLFKYVLVVLSAADNGEGGTFALYSLLCRHAKFSLLPNQQAADGVLTPVISGTVMLKGVYLTIVFFNVVISSVSGLEAANSNLAQGEVRLISCVILVGLFALQHVGTHRTMFNYGRDLFSMARIPILLSTSDEVVALEAAVQIILRNRALPTSIGLLTRASGRRIISLLGMGNGPKSLARIFGNRDHIDIKKQEDHVVYQEKK</sequence>
<dbReference type="InterPro" id="IPR003855">
    <property type="entry name" value="K+_transporter"/>
</dbReference>
<dbReference type="PANTHER" id="PTHR30540">
    <property type="entry name" value="OSMOTIC STRESS POTASSIUM TRANSPORTER"/>
    <property type="match status" value="1"/>
</dbReference>
<feature type="transmembrane region" description="Helical" evidence="3">
    <location>
        <begin position="75"/>
        <end position="93"/>
    </location>
</feature>
<evidence type="ECO:0000256" key="3">
    <source>
        <dbReference type="SAM" id="Phobius"/>
    </source>
</evidence>
<protein>
    <recommendedName>
        <fullName evidence="4">K+ potassium transporter integral membrane domain-containing protein</fullName>
    </recommendedName>
</protein>
<dbReference type="AlphaFoldDB" id="A0AAD8HU51"/>
<feature type="transmembrane region" description="Helical" evidence="3">
    <location>
        <begin position="105"/>
        <end position="123"/>
    </location>
</feature>
<evidence type="ECO:0000259" key="4">
    <source>
        <dbReference type="Pfam" id="PF02705"/>
    </source>
</evidence>
<keyword evidence="3" id="KW-0472">Membrane</keyword>
<feature type="domain" description="K+ potassium transporter integral membrane" evidence="4">
    <location>
        <begin position="15"/>
        <end position="128"/>
    </location>
</feature>
<gene>
    <name evidence="5" type="ORF">POM88_029119</name>
</gene>
<comment type="similarity">
    <text evidence="2">Belongs to the HAK/KUP transporter (TC 2.A.72.3) family.</text>
</comment>
<evidence type="ECO:0000313" key="6">
    <source>
        <dbReference type="Proteomes" id="UP001237642"/>
    </source>
</evidence>
<evidence type="ECO:0000256" key="1">
    <source>
        <dbReference type="ARBA" id="ARBA00004651"/>
    </source>
</evidence>
<dbReference type="InterPro" id="IPR053951">
    <property type="entry name" value="K_trans_N"/>
</dbReference>
<proteinExistence type="inferred from homology"/>
<dbReference type="Proteomes" id="UP001237642">
    <property type="component" value="Unassembled WGS sequence"/>
</dbReference>